<feature type="transmembrane region" description="Helical" evidence="7">
    <location>
        <begin position="392"/>
        <end position="416"/>
    </location>
</feature>
<dbReference type="PROSITE" id="PS50850">
    <property type="entry name" value="MFS"/>
    <property type="match status" value="1"/>
</dbReference>
<sequence length="618" mass="65526">MATDERTPLLKDNHRPAVVSNYNDATDSPASGSGSGSPSGSRTTVVQNVNAGGGGGYVTEMPPISYLAPILASLWIPVFVASLDSTIVATLLNSISSTFGHSEQSAWLGTSYLLSFAAFSPVYARLCDIIGRKTSILIALTFFTLGTLLCGIAGSMNALLIGRAVAGIGGGGMPTIVSVVMSDLVPLKNRGLLQGITNCVFGVAAGLGGPLGGWMNDTTGWRVAFLVQIPLLTMAYICIIKFVPGAPRKTPAQLAAQSDNAPEYQPGFIGRTKRILRFIVDMDIPGNIALISSIVTILTAVSLMSANDLAISDPKVIALLSIGCVSIVTFVGLEWSCGKRESQGAKPVLPLRLLASRTGAGVAGANFFLSIFAFSILYQFPLIFQTVLLQSASVAGLHLIPNSIALSIGSVTAGWYMRKTGRFYWFNLVNAVLLTVASVCISGFDVDTPKWWTYVAIVPSGFGIAAVLTCTLIAAMNTVERKDIAVMTGMTYLFRSNAQVLGVALSGVLLQTILKEQLRQRITGPNADQIISQIRHQASIVPSLSPELRQAAVESYRVALRSVFMGTTVVGLFVIFFCAIIRDEELPDYEKVGAKGKGRAVEEGRVGEEGQGEVVDRD</sequence>
<feature type="domain" description="Major facilitator superfamily (MFS) profile" evidence="8">
    <location>
        <begin position="70"/>
        <end position="586"/>
    </location>
</feature>
<keyword evidence="2" id="KW-0813">Transport</keyword>
<evidence type="ECO:0000256" key="1">
    <source>
        <dbReference type="ARBA" id="ARBA00004127"/>
    </source>
</evidence>
<dbReference type="InterPro" id="IPR036259">
    <property type="entry name" value="MFS_trans_sf"/>
</dbReference>
<comment type="caution">
    <text evidence="9">The sequence shown here is derived from an EMBL/GenBank/DDBJ whole genome shotgun (WGS) entry which is preliminary data.</text>
</comment>
<evidence type="ECO:0000256" key="5">
    <source>
        <dbReference type="ARBA" id="ARBA00023136"/>
    </source>
</evidence>
<dbReference type="SUPFAM" id="SSF103473">
    <property type="entry name" value="MFS general substrate transporter"/>
    <property type="match status" value="1"/>
</dbReference>
<keyword evidence="3 7" id="KW-0812">Transmembrane</keyword>
<feature type="transmembrane region" description="Helical" evidence="7">
    <location>
        <begin position="284"/>
        <end position="304"/>
    </location>
</feature>
<evidence type="ECO:0000259" key="8">
    <source>
        <dbReference type="PROSITE" id="PS50850"/>
    </source>
</evidence>
<feature type="transmembrane region" description="Helical" evidence="7">
    <location>
        <begin position="558"/>
        <end position="581"/>
    </location>
</feature>
<dbReference type="GO" id="GO:0015174">
    <property type="term" value="F:basic amino acid transmembrane transporter activity"/>
    <property type="evidence" value="ECO:0007669"/>
    <property type="project" value="TreeGrafter"/>
</dbReference>
<dbReference type="PANTHER" id="PTHR23501:SF191">
    <property type="entry name" value="VACUOLAR BASIC AMINO ACID TRANSPORTER 4"/>
    <property type="match status" value="1"/>
</dbReference>
<comment type="subcellular location">
    <subcellularLocation>
        <location evidence="1">Endomembrane system</location>
        <topology evidence="1">Multi-pass membrane protein</topology>
    </subcellularLocation>
</comment>
<dbReference type="GO" id="GO:0005886">
    <property type="term" value="C:plasma membrane"/>
    <property type="evidence" value="ECO:0007669"/>
    <property type="project" value="TreeGrafter"/>
</dbReference>
<evidence type="ECO:0000256" key="6">
    <source>
        <dbReference type="SAM" id="MobiDB-lite"/>
    </source>
</evidence>
<feature type="compositionally biased region" description="Low complexity" evidence="6">
    <location>
        <begin position="28"/>
        <end position="41"/>
    </location>
</feature>
<feature type="region of interest" description="Disordered" evidence="6">
    <location>
        <begin position="595"/>
        <end position="618"/>
    </location>
</feature>
<feature type="transmembrane region" description="Helical" evidence="7">
    <location>
        <begin position="451"/>
        <end position="475"/>
    </location>
</feature>
<feature type="region of interest" description="Disordered" evidence="6">
    <location>
        <begin position="1"/>
        <end position="46"/>
    </location>
</feature>
<feature type="transmembrane region" description="Helical" evidence="7">
    <location>
        <begin position="423"/>
        <end position="445"/>
    </location>
</feature>
<feature type="transmembrane region" description="Helical" evidence="7">
    <location>
        <begin position="358"/>
        <end position="380"/>
    </location>
</feature>
<feature type="transmembrane region" description="Helical" evidence="7">
    <location>
        <begin position="223"/>
        <end position="243"/>
    </location>
</feature>
<keyword evidence="10" id="KW-1185">Reference proteome</keyword>
<dbReference type="Gene3D" id="1.20.1250.20">
    <property type="entry name" value="MFS general substrate transporter like domains"/>
    <property type="match status" value="1"/>
</dbReference>
<protein>
    <recommendedName>
        <fullName evidence="8">Major facilitator superfamily (MFS) profile domain-containing protein</fullName>
    </recommendedName>
</protein>
<keyword evidence="4 7" id="KW-1133">Transmembrane helix</keyword>
<dbReference type="Pfam" id="PF07690">
    <property type="entry name" value="MFS_1"/>
    <property type="match status" value="1"/>
</dbReference>
<accession>A0A177TST3</accession>
<dbReference type="AlphaFoldDB" id="A0A177TST3"/>
<evidence type="ECO:0000256" key="2">
    <source>
        <dbReference type="ARBA" id="ARBA00022448"/>
    </source>
</evidence>
<dbReference type="PANTHER" id="PTHR23501">
    <property type="entry name" value="MAJOR FACILITATOR SUPERFAMILY"/>
    <property type="match status" value="1"/>
</dbReference>
<feature type="transmembrane region" description="Helical" evidence="7">
    <location>
        <begin position="70"/>
        <end position="92"/>
    </location>
</feature>
<evidence type="ECO:0000256" key="3">
    <source>
        <dbReference type="ARBA" id="ARBA00022692"/>
    </source>
</evidence>
<feature type="transmembrane region" description="Helical" evidence="7">
    <location>
        <begin position="136"/>
        <end position="154"/>
    </location>
</feature>
<name>A0A177TST3_9BASI</name>
<dbReference type="InterPro" id="IPR020846">
    <property type="entry name" value="MFS_dom"/>
</dbReference>
<feature type="transmembrane region" description="Helical" evidence="7">
    <location>
        <begin position="104"/>
        <end position="124"/>
    </location>
</feature>
<gene>
    <name evidence="9" type="ORF">A4X13_0g1923</name>
</gene>
<reference evidence="9" key="1">
    <citation type="submission" date="2016-04" db="EMBL/GenBank/DDBJ databases">
        <authorList>
            <person name="Nguyen H.D."/>
            <person name="Samba Siva P."/>
            <person name="Cullis J."/>
            <person name="Levesque C.A."/>
            <person name="Hambleton S."/>
        </authorList>
    </citation>
    <scope>NUCLEOTIDE SEQUENCE</scope>
    <source>
        <strain evidence="9">DAOMC 236416</strain>
    </source>
</reference>
<dbReference type="Proteomes" id="UP000077521">
    <property type="component" value="Unassembled WGS sequence"/>
</dbReference>
<feature type="transmembrane region" description="Helical" evidence="7">
    <location>
        <begin position="160"/>
        <end position="180"/>
    </location>
</feature>
<feature type="transmembrane region" description="Helical" evidence="7">
    <location>
        <begin position="316"/>
        <end position="337"/>
    </location>
</feature>
<dbReference type="EMBL" id="LWDF02000084">
    <property type="protein sequence ID" value="KAE8258056.1"/>
    <property type="molecule type" value="Genomic_DNA"/>
</dbReference>
<dbReference type="GO" id="GO:0000329">
    <property type="term" value="C:fungal-type vacuole membrane"/>
    <property type="evidence" value="ECO:0007669"/>
    <property type="project" value="TreeGrafter"/>
</dbReference>
<proteinExistence type="predicted"/>
<reference evidence="9" key="2">
    <citation type="journal article" date="2019" name="IMA Fungus">
        <title>Genome sequencing and comparison of five Tilletia species to identify candidate genes for the detection of regulated species infecting wheat.</title>
        <authorList>
            <person name="Nguyen H.D.T."/>
            <person name="Sultana T."/>
            <person name="Kesanakurti P."/>
            <person name="Hambleton S."/>
        </authorList>
    </citation>
    <scope>NUCLEOTIDE SEQUENCE</scope>
    <source>
        <strain evidence="9">DAOMC 236416</strain>
    </source>
</reference>
<feature type="transmembrane region" description="Helical" evidence="7">
    <location>
        <begin position="192"/>
        <end position="211"/>
    </location>
</feature>
<dbReference type="GO" id="GO:0012505">
    <property type="term" value="C:endomembrane system"/>
    <property type="evidence" value="ECO:0007669"/>
    <property type="project" value="UniProtKB-SubCell"/>
</dbReference>
<keyword evidence="5 7" id="KW-0472">Membrane</keyword>
<evidence type="ECO:0000313" key="9">
    <source>
        <dbReference type="EMBL" id="KAE8258056.1"/>
    </source>
</evidence>
<evidence type="ECO:0000313" key="10">
    <source>
        <dbReference type="Proteomes" id="UP000077521"/>
    </source>
</evidence>
<organism evidence="9 10">
    <name type="scientific">Tilletia indica</name>
    <dbReference type="NCBI Taxonomy" id="43049"/>
    <lineage>
        <taxon>Eukaryota</taxon>
        <taxon>Fungi</taxon>
        <taxon>Dikarya</taxon>
        <taxon>Basidiomycota</taxon>
        <taxon>Ustilaginomycotina</taxon>
        <taxon>Exobasidiomycetes</taxon>
        <taxon>Tilletiales</taxon>
        <taxon>Tilletiaceae</taxon>
        <taxon>Tilletia</taxon>
    </lineage>
</organism>
<evidence type="ECO:0000256" key="4">
    <source>
        <dbReference type="ARBA" id="ARBA00022989"/>
    </source>
</evidence>
<evidence type="ECO:0000256" key="7">
    <source>
        <dbReference type="SAM" id="Phobius"/>
    </source>
</evidence>
<dbReference type="InterPro" id="IPR011701">
    <property type="entry name" value="MFS"/>
</dbReference>
<feature type="compositionally biased region" description="Basic and acidic residues" evidence="6">
    <location>
        <begin position="1"/>
        <end position="15"/>
    </location>
</feature>